<evidence type="ECO:0000313" key="2">
    <source>
        <dbReference type="Proteomes" id="UP001163321"/>
    </source>
</evidence>
<gene>
    <name evidence="1" type="ORF">PsorP6_012979</name>
</gene>
<organism evidence="1 2">
    <name type="scientific">Peronosclerospora sorghi</name>
    <dbReference type="NCBI Taxonomy" id="230839"/>
    <lineage>
        <taxon>Eukaryota</taxon>
        <taxon>Sar</taxon>
        <taxon>Stramenopiles</taxon>
        <taxon>Oomycota</taxon>
        <taxon>Peronosporomycetes</taxon>
        <taxon>Peronosporales</taxon>
        <taxon>Peronosporaceae</taxon>
        <taxon>Peronosclerospora</taxon>
    </lineage>
</organism>
<proteinExistence type="predicted"/>
<accession>A0ACC0WFN2</accession>
<protein>
    <submittedName>
        <fullName evidence="1">Uncharacterized protein</fullName>
    </submittedName>
</protein>
<evidence type="ECO:0000313" key="1">
    <source>
        <dbReference type="EMBL" id="KAI9917187.1"/>
    </source>
</evidence>
<dbReference type="EMBL" id="CM047592">
    <property type="protein sequence ID" value="KAI9917187.1"/>
    <property type="molecule type" value="Genomic_DNA"/>
</dbReference>
<sequence>MHQKYDIGAVYGGLALSDLSAGSLSGLVTSSPSPLRVRYDALYAYLSGSGSFMVSTLPPTSLARNNGNGKQAFALEEEVRQLCEQEQTKHTVLLKQRLRSMNIGRKRRKRFIYNWTKGGSQLRIRVNREKPVDLMANILLLVSAKHGEDDDDCFKKEIGSIRLKHRRPHAIVDVLSMDELTELQEDVCTYKELEESGNGGQNTEFWSLMRVICDDRMRRLRFAQREGRAERRAIHDSVNKRLKACSRARIETNSSNSKAK</sequence>
<reference evidence="1 2" key="1">
    <citation type="journal article" date="2022" name="bioRxiv">
        <title>The genome of the oomycete Peronosclerospora sorghi, a cosmopolitan pathogen of maize and sorghum, is inflated with dispersed pseudogenes.</title>
        <authorList>
            <person name="Fletcher K."/>
            <person name="Martin F."/>
            <person name="Isakeit T."/>
            <person name="Cavanaugh K."/>
            <person name="Magill C."/>
            <person name="Michelmore R."/>
        </authorList>
    </citation>
    <scope>NUCLEOTIDE SEQUENCE [LARGE SCALE GENOMIC DNA]</scope>
    <source>
        <strain evidence="1">P6</strain>
    </source>
</reference>
<name>A0ACC0WFN2_9STRA</name>
<dbReference type="Proteomes" id="UP001163321">
    <property type="component" value="Chromosome 13"/>
</dbReference>
<comment type="caution">
    <text evidence="1">The sequence shown here is derived from an EMBL/GenBank/DDBJ whole genome shotgun (WGS) entry which is preliminary data.</text>
</comment>
<keyword evidence="2" id="KW-1185">Reference proteome</keyword>